<protein>
    <recommendedName>
        <fullName evidence="3">Thiazolylpeptide-type bacteriocin</fullName>
    </recommendedName>
</protein>
<keyword evidence="2" id="KW-1185">Reference proteome</keyword>
<sequence>MIIQESKEKSGLVETELQEDLNQLEMETFEIEDLLINGENATPQSCATSDCSCICSTSMRCEMHKPACRGALRHIN</sequence>
<organism evidence="1 2">
    <name type="scientific">Reticulibacter mediterranei</name>
    <dbReference type="NCBI Taxonomy" id="2778369"/>
    <lineage>
        <taxon>Bacteria</taxon>
        <taxon>Bacillati</taxon>
        <taxon>Chloroflexota</taxon>
        <taxon>Ktedonobacteria</taxon>
        <taxon>Ktedonobacterales</taxon>
        <taxon>Reticulibacteraceae</taxon>
        <taxon>Reticulibacter</taxon>
    </lineage>
</organism>
<evidence type="ECO:0000313" key="1">
    <source>
        <dbReference type="EMBL" id="GHO90052.1"/>
    </source>
</evidence>
<accession>A0A8J3MXP7</accession>
<gene>
    <name evidence="1" type="ORF">KSF_001000</name>
</gene>
<evidence type="ECO:0008006" key="3">
    <source>
        <dbReference type="Google" id="ProtNLM"/>
    </source>
</evidence>
<proteinExistence type="predicted"/>
<dbReference type="AlphaFoldDB" id="A0A8J3MXP7"/>
<dbReference type="Proteomes" id="UP000597444">
    <property type="component" value="Unassembled WGS sequence"/>
</dbReference>
<reference evidence="1" key="1">
    <citation type="submission" date="2020-10" db="EMBL/GenBank/DDBJ databases">
        <title>Taxonomic study of unclassified bacteria belonging to the class Ktedonobacteria.</title>
        <authorList>
            <person name="Yabe S."/>
            <person name="Wang C.M."/>
            <person name="Zheng Y."/>
            <person name="Sakai Y."/>
            <person name="Cavaletti L."/>
            <person name="Monciardini P."/>
            <person name="Donadio S."/>
        </authorList>
    </citation>
    <scope>NUCLEOTIDE SEQUENCE</scope>
    <source>
        <strain evidence="1">ID150040</strain>
    </source>
</reference>
<evidence type="ECO:0000313" key="2">
    <source>
        <dbReference type="Proteomes" id="UP000597444"/>
    </source>
</evidence>
<dbReference type="Pfam" id="PF19409">
    <property type="entry name" value="Thiopep_pre"/>
    <property type="match status" value="1"/>
</dbReference>
<dbReference type="EMBL" id="BNJK01000001">
    <property type="protein sequence ID" value="GHO90052.1"/>
    <property type="molecule type" value="Genomic_DNA"/>
</dbReference>
<name>A0A8J3MXP7_9CHLR</name>
<comment type="caution">
    <text evidence="1">The sequence shown here is derived from an EMBL/GenBank/DDBJ whole genome shotgun (WGS) entry which is preliminary data.</text>
</comment>